<dbReference type="InterPro" id="IPR029058">
    <property type="entry name" value="AB_hydrolase_fold"/>
</dbReference>
<proteinExistence type="predicted"/>
<dbReference type="PANTHER" id="PTHR46623">
    <property type="entry name" value="CARBOXYMETHYLENEBUTENOLIDASE-RELATED"/>
    <property type="match status" value="1"/>
</dbReference>
<dbReference type="SUPFAM" id="SSF53474">
    <property type="entry name" value="alpha/beta-Hydrolases"/>
    <property type="match status" value="1"/>
</dbReference>
<keyword evidence="2" id="KW-0378">Hydrolase</keyword>
<organism evidence="2 3">
    <name type="scientific">Streptomyces humicola</name>
    <dbReference type="NCBI Taxonomy" id="2953240"/>
    <lineage>
        <taxon>Bacteria</taxon>
        <taxon>Bacillati</taxon>
        <taxon>Actinomycetota</taxon>
        <taxon>Actinomycetes</taxon>
        <taxon>Kitasatosporales</taxon>
        <taxon>Streptomycetaceae</taxon>
        <taxon>Streptomyces</taxon>
    </lineage>
</organism>
<accession>A0ABT1PX11</accession>
<dbReference type="EMBL" id="JANFNG010000012">
    <property type="protein sequence ID" value="MCQ4082206.1"/>
    <property type="molecule type" value="Genomic_DNA"/>
</dbReference>
<dbReference type="GO" id="GO:0016787">
    <property type="term" value="F:hydrolase activity"/>
    <property type="evidence" value="ECO:0007669"/>
    <property type="project" value="UniProtKB-KW"/>
</dbReference>
<dbReference type="InterPro" id="IPR051049">
    <property type="entry name" value="Dienelactone_hydrolase-like"/>
</dbReference>
<dbReference type="RefSeq" id="WP_255921117.1">
    <property type="nucleotide sequence ID" value="NZ_JANFNG010000012.1"/>
</dbReference>
<dbReference type="PANTHER" id="PTHR46623:SF6">
    <property type="entry name" value="ALPHA_BETA-HYDROLASES SUPERFAMILY PROTEIN"/>
    <property type="match status" value="1"/>
</dbReference>
<dbReference type="Gene3D" id="3.40.50.1820">
    <property type="entry name" value="alpha/beta hydrolase"/>
    <property type="match status" value="1"/>
</dbReference>
<gene>
    <name evidence="2" type="ORF">NGB36_16720</name>
</gene>
<protein>
    <submittedName>
        <fullName evidence="2">Dienelactone hydrolase family protein</fullName>
    </submittedName>
</protein>
<dbReference type="Proteomes" id="UP001057702">
    <property type="component" value="Unassembled WGS sequence"/>
</dbReference>
<name>A0ABT1PX11_9ACTN</name>
<feature type="domain" description="Dienelactone hydrolase" evidence="1">
    <location>
        <begin position="20"/>
        <end position="244"/>
    </location>
</feature>
<sequence>MYDAMMAETVRITGHGGDEIDAYLARPLNPGPHGGVVVIHHMPGYDEATKEITRSFAARGYAAICPDLHYRFAPGASPDDAAAAARAAGGVPDEQLVGDVAGAAAALRSLTSSNGKVGVIGYCSGGRQAFLAACKLPLDAAVDCYGAFVAGKPPEGFPLQVEPIIGLAKDLSCPLLGLFGAEDAHPSPAETAEIEAELARLGKPYEFHTYEGAGHAFFATDRPSYRPQAAADGWQAIWDFFGRTLGS</sequence>
<evidence type="ECO:0000313" key="3">
    <source>
        <dbReference type="Proteomes" id="UP001057702"/>
    </source>
</evidence>
<keyword evidence="3" id="KW-1185">Reference proteome</keyword>
<reference evidence="2" key="1">
    <citation type="submission" date="2022-06" db="EMBL/GenBank/DDBJ databases">
        <title>Draft genome sequence of Streptomyces sp. RB6PN25 isolated from peat swamp forest in Thailand.</title>
        <authorList>
            <person name="Duangmal K."/>
            <person name="Klaysubun C."/>
        </authorList>
    </citation>
    <scope>NUCLEOTIDE SEQUENCE</scope>
    <source>
        <strain evidence="2">RB6PN25</strain>
    </source>
</reference>
<dbReference type="Pfam" id="PF01738">
    <property type="entry name" value="DLH"/>
    <property type="match status" value="1"/>
</dbReference>
<evidence type="ECO:0000313" key="2">
    <source>
        <dbReference type="EMBL" id="MCQ4082206.1"/>
    </source>
</evidence>
<comment type="caution">
    <text evidence="2">The sequence shown here is derived from an EMBL/GenBank/DDBJ whole genome shotgun (WGS) entry which is preliminary data.</text>
</comment>
<dbReference type="InterPro" id="IPR002925">
    <property type="entry name" value="Dienelactn_hydro"/>
</dbReference>
<evidence type="ECO:0000259" key="1">
    <source>
        <dbReference type="Pfam" id="PF01738"/>
    </source>
</evidence>